<evidence type="ECO:0000313" key="3">
    <source>
        <dbReference type="Proteomes" id="UP000438429"/>
    </source>
</evidence>
<organism evidence="2 3">
    <name type="scientific">Scophthalmus maximus</name>
    <name type="common">Turbot</name>
    <name type="synonym">Psetta maxima</name>
    <dbReference type="NCBI Taxonomy" id="52904"/>
    <lineage>
        <taxon>Eukaryota</taxon>
        <taxon>Metazoa</taxon>
        <taxon>Chordata</taxon>
        <taxon>Craniata</taxon>
        <taxon>Vertebrata</taxon>
        <taxon>Euteleostomi</taxon>
        <taxon>Actinopterygii</taxon>
        <taxon>Neopterygii</taxon>
        <taxon>Teleostei</taxon>
        <taxon>Neoteleostei</taxon>
        <taxon>Acanthomorphata</taxon>
        <taxon>Carangaria</taxon>
        <taxon>Pleuronectiformes</taxon>
        <taxon>Pleuronectoidei</taxon>
        <taxon>Scophthalmidae</taxon>
        <taxon>Scophthalmus</taxon>
    </lineage>
</organism>
<protein>
    <submittedName>
        <fullName evidence="2">Uncharacterized protein</fullName>
    </submittedName>
</protein>
<dbReference type="AlphaFoldDB" id="A0A6A4RQ16"/>
<dbReference type="EMBL" id="VEVO01000063">
    <property type="protein sequence ID" value="KAF0022168.1"/>
    <property type="molecule type" value="Genomic_DNA"/>
</dbReference>
<evidence type="ECO:0000313" key="2">
    <source>
        <dbReference type="EMBL" id="KAF0022168.1"/>
    </source>
</evidence>
<accession>A0A6A4RQ16</accession>
<sequence length="161" mass="17489">MHAILRSETTTTREGIAVVAEDESIATLPGTPSVYEAPSESSNDESSEGSKQAPSPSGGQDESFSFEKTFKEDIEKAFLEDSEQAQENEGSEDSEQAQEDESSEGSEQATFSEDETNKRPLSSYSDNNPTKKLDSKQSPLDYVLEKQATEMPDITDCDGGD</sequence>
<reference evidence="2 3" key="1">
    <citation type="submission" date="2019-06" db="EMBL/GenBank/DDBJ databases">
        <title>Draft genomes of female and male turbot (Scophthalmus maximus).</title>
        <authorList>
            <person name="Xu H."/>
            <person name="Xu X.-W."/>
            <person name="Shao C."/>
            <person name="Chen S."/>
        </authorList>
    </citation>
    <scope>NUCLEOTIDE SEQUENCE [LARGE SCALE GENOMIC DNA]</scope>
    <source>
        <strain evidence="2">Ysfricsl-2016a</strain>
        <tissue evidence="2">Blood</tissue>
    </source>
</reference>
<dbReference type="Proteomes" id="UP000438429">
    <property type="component" value="Unassembled WGS sequence"/>
</dbReference>
<evidence type="ECO:0000256" key="1">
    <source>
        <dbReference type="SAM" id="MobiDB-lite"/>
    </source>
</evidence>
<comment type="caution">
    <text evidence="2">The sequence shown here is derived from an EMBL/GenBank/DDBJ whole genome shotgun (WGS) entry which is preliminary data.</text>
</comment>
<feature type="compositionally biased region" description="Polar residues" evidence="1">
    <location>
        <begin position="119"/>
        <end position="128"/>
    </location>
</feature>
<gene>
    <name evidence="2" type="ORF">F2P81_025579</name>
</gene>
<feature type="compositionally biased region" description="Acidic residues" evidence="1">
    <location>
        <begin position="80"/>
        <end position="104"/>
    </location>
</feature>
<name>A0A6A4RQ16_SCOMX</name>
<feature type="compositionally biased region" description="Basic and acidic residues" evidence="1">
    <location>
        <begin position="68"/>
        <end position="79"/>
    </location>
</feature>
<proteinExistence type="predicted"/>
<feature type="region of interest" description="Disordered" evidence="1">
    <location>
        <begin position="1"/>
        <end position="161"/>
    </location>
</feature>
<feature type="compositionally biased region" description="Polar residues" evidence="1">
    <location>
        <begin position="52"/>
        <end position="63"/>
    </location>
</feature>